<proteinExistence type="predicted"/>
<keyword evidence="3" id="KW-1185">Reference proteome</keyword>
<evidence type="ECO:0000313" key="3">
    <source>
        <dbReference type="Proteomes" id="UP000313359"/>
    </source>
</evidence>
<dbReference type="EMBL" id="ML122285">
    <property type="protein sequence ID" value="RPD56888.1"/>
    <property type="molecule type" value="Genomic_DNA"/>
</dbReference>
<dbReference type="OrthoDB" id="2757667at2759"/>
<dbReference type="InterPro" id="IPR046521">
    <property type="entry name" value="DUF6698"/>
</dbReference>
<reference evidence="2" key="1">
    <citation type="journal article" date="2018" name="Genome Biol. Evol.">
        <title>Genomics and development of Lentinus tigrinus, a white-rot wood-decaying mushroom with dimorphic fruiting bodies.</title>
        <authorList>
            <person name="Wu B."/>
            <person name="Xu Z."/>
            <person name="Knudson A."/>
            <person name="Carlson A."/>
            <person name="Chen N."/>
            <person name="Kovaka S."/>
            <person name="LaButti K."/>
            <person name="Lipzen A."/>
            <person name="Pennachio C."/>
            <person name="Riley R."/>
            <person name="Schakwitz W."/>
            <person name="Umezawa K."/>
            <person name="Ohm R.A."/>
            <person name="Grigoriev I.V."/>
            <person name="Nagy L.G."/>
            <person name="Gibbons J."/>
            <person name="Hibbett D."/>
        </authorList>
    </citation>
    <scope>NUCLEOTIDE SEQUENCE [LARGE SCALE GENOMIC DNA]</scope>
    <source>
        <strain evidence="2">ALCF2SS1-6</strain>
    </source>
</reference>
<feature type="region of interest" description="Disordered" evidence="1">
    <location>
        <begin position="1"/>
        <end position="22"/>
    </location>
</feature>
<protein>
    <submittedName>
        <fullName evidence="2">Uncharacterized protein</fullName>
    </submittedName>
</protein>
<organism evidence="2 3">
    <name type="scientific">Lentinus tigrinus ALCF2SS1-6</name>
    <dbReference type="NCBI Taxonomy" id="1328759"/>
    <lineage>
        <taxon>Eukaryota</taxon>
        <taxon>Fungi</taxon>
        <taxon>Dikarya</taxon>
        <taxon>Basidiomycota</taxon>
        <taxon>Agaricomycotina</taxon>
        <taxon>Agaricomycetes</taxon>
        <taxon>Polyporales</taxon>
        <taxon>Polyporaceae</taxon>
        <taxon>Lentinus</taxon>
    </lineage>
</organism>
<dbReference type="Proteomes" id="UP000313359">
    <property type="component" value="Unassembled WGS sequence"/>
</dbReference>
<evidence type="ECO:0000313" key="2">
    <source>
        <dbReference type="EMBL" id="RPD56888.1"/>
    </source>
</evidence>
<dbReference type="STRING" id="1328759.A0A5C2S0Q2"/>
<evidence type="ECO:0000256" key="1">
    <source>
        <dbReference type="SAM" id="MobiDB-lite"/>
    </source>
</evidence>
<dbReference type="AlphaFoldDB" id="A0A5C2S0Q2"/>
<sequence length="556" mass="60680">MGLPTHLPLALPPVTSTQKPSPIHGLEAHRWRMNILALTEPRGAALRLADIALALALPDAIALVPLDDVALAPQIVVEDAVIDARPVLATAVPTHAPSSSGRAVSASNALAENLAQSQHSDEPAPNQGPSPRLAAEAKYYQLLAAISAAKNCKWSIKSKDSPAACMQHSARLLYRLNNPFVNVAEAITIGIMLSAGDSPEANEARAAALHMLVTRPHILTCFPILRHARTGRVATVLELARVSRVLFPVFIATHALLAVFAYTSQEKREQCLRIFDWIIDSVPFMRSTLYLLEDNPDDALLLGRFIDYHARAARACDINTIKENIRDWIPPAWLPEVGASGMTILPGSRYEKKQDLGFSTLWTARANVPRSLRDQFDRDPDEFCKKILCGDVRVDHTTFPSFVYADGPYSEDNQAQGLFRGEPLTNAYCGVFQGATAARGPPGSNGSGRGSISRIYGISSVRPESIAYIACIVRYVLSNSPIWEPNNGAFKGEEFYKRILKVFQNETFAKETLAFWDWYVYSSPLLMPAPTTATAGAQDQADVILQQLAQASTSTS</sequence>
<dbReference type="Pfam" id="PF20414">
    <property type="entry name" value="DUF6698"/>
    <property type="match status" value="1"/>
</dbReference>
<gene>
    <name evidence="2" type="ORF">L227DRAFT_614244</name>
</gene>
<accession>A0A5C2S0Q2</accession>
<name>A0A5C2S0Q2_9APHY</name>